<feature type="compositionally biased region" description="Basic residues" evidence="2">
    <location>
        <begin position="934"/>
        <end position="946"/>
    </location>
</feature>
<evidence type="ECO:0000313" key="4">
    <source>
        <dbReference type="Proteomes" id="UP000308197"/>
    </source>
</evidence>
<organism evidence="3 4">
    <name type="scientific">Polyporus arcularius HHB13444</name>
    <dbReference type="NCBI Taxonomy" id="1314778"/>
    <lineage>
        <taxon>Eukaryota</taxon>
        <taxon>Fungi</taxon>
        <taxon>Dikarya</taxon>
        <taxon>Basidiomycota</taxon>
        <taxon>Agaricomycotina</taxon>
        <taxon>Agaricomycetes</taxon>
        <taxon>Polyporales</taxon>
        <taxon>Polyporaceae</taxon>
        <taxon>Polyporus</taxon>
    </lineage>
</organism>
<accession>A0A5C3PCH3</accession>
<feature type="compositionally biased region" description="Low complexity" evidence="2">
    <location>
        <begin position="804"/>
        <end position="813"/>
    </location>
</feature>
<feature type="compositionally biased region" description="Low complexity" evidence="2">
    <location>
        <begin position="418"/>
        <end position="451"/>
    </location>
</feature>
<feature type="compositionally biased region" description="Polar residues" evidence="2">
    <location>
        <begin position="163"/>
        <end position="174"/>
    </location>
</feature>
<feature type="region of interest" description="Disordered" evidence="2">
    <location>
        <begin position="693"/>
        <end position="946"/>
    </location>
</feature>
<keyword evidence="4" id="KW-1185">Reference proteome</keyword>
<gene>
    <name evidence="3" type="ORF">K466DRAFT_144670</name>
</gene>
<evidence type="ECO:0000256" key="1">
    <source>
        <dbReference type="SAM" id="Coils"/>
    </source>
</evidence>
<name>A0A5C3PCH3_9APHY</name>
<feature type="region of interest" description="Disordered" evidence="2">
    <location>
        <begin position="197"/>
        <end position="216"/>
    </location>
</feature>
<feature type="region of interest" description="Disordered" evidence="2">
    <location>
        <begin position="408"/>
        <end position="503"/>
    </location>
</feature>
<reference evidence="3 4" key="1">
    <citation type="journal article" date="2019" name="Nat. Ecol. Evol.">
        <title>Megaphylogeny resolves global patterns of mushroom evolution.</title>
        <authorList>
            <person name="Varga T."/>
            <person name="Krizsan K."/>
            <person name="Foldi C."/>
            <person name="Dima B."/>
            <person name="Sanchez-Garcia M."/>
            <person name="Sanchez-Ramirez S."/>
            <person name="Szollosi G.J."/>
            <person name="Szarkandi J.G."/>
            <person name="Papp V."/>
            <person name="Albert L."/>
            <person name="Andreopoulos W."/>
            <person name="Angelini C."/>
            <person name="Antonin V."/>
            <person name="Barry K.W."/>
            <person name="Bougher N.L."/>
            <person name="Buchanan P."/>
            <person name="Buyck B."/>
            <person name="Bense V."/>
            <person name="Catcheside P."/>
            <person name="Chovatia M."/>
            <person name="Cooper J."/>
            <person name="Damon W."/>
            <person name="Desjardin D."/>
            <person name="Finy P."/>
            <person name="Geml J."/>
            <person name="Haridas S."/>
            <person name="Hughes K."/>
            <person name="Justo A."/>
            <person name="Karasinski D."/>
            <person name="Kautmanova I."/>
            <person name="Kiss B."/>
            <person name="Kocsube S."/>
            <person name="Kotiranta H."/>
            <person name="LaButti K.M."/>
            <person name="Lechner B.E."/>
            <person name="Liimatainen K."/>
            <person name="Lipzen A."/>
            <person name="Lukacs Z."/>
            <person name="Mihaltcheva S."/>
            <person name="Morgado L.N."/>
            <person name="Niskanen T."/>
            <person name="Noordeloos M.E."/>
            <person name="Ohm R.A."/>
            <person name="Ortiz-Santana B."/>
            <person name="Ovrebo C."/>
            <person name="Racz N."/>
            <person name="Riley R."/>
            <person name="Savchenko A."/>
            <person name="Shiryaev A."/>
            <person name="Soop K."/>
            <person name="Spirin V."/>
            <person name="Szebenyi C."/>
            <person name="Tomsovsky M."/>
            <person name="Tulloss R.E."/>
            <person name="Uehling J."/>
            <person name="Grigoriev I.V."/>
            <person name="Vagvolgyi C."/>
            <person name="Papp T."/>
            <person name="Martin F.M."/>
            <person name="Miettinen O."/>
            <person name="Hibbett D.S."/>
            <person name="Nagy L.G."/>
        </authorList>
    </citation>
    <scope>NUCLEOTIDE SEQUENCE [LARGE SCALE GENOMIC DNA]</scope>
    <source>
        <strain evidence="3 4">HHB13444</strain>
    </source>
</reference>
<dbReference type="AlphaFoldDB" id="A0A5C3PCH3"/>
<dbReference type="STRING" id="1314778.A0A5C3PCH3"/>
<feature type="compositionally biased region" description="Basic and acidic residues" evidence="2">
    <location>
        <begin position="859"/>
        <end position="876"/>
    </location>
</feature>
<feature type="compositionally biased region" description="Polar residues" evidence="2">
    <location>
        <begin position="72"/>
        <end position="84"/>
    </location>
</feature>
<proteinExistence type="predicted"/>
<protein>
    <submittedName>
        <fullName evidence="3">Uncharacterized protein</fullName>
    </submittedName>
</protein>
<feature type="compositionally biased region" description="Low complexity" evidence="2">
    <location>
        <begin position="206"/>
        <end position="216"/>
    </location>
</feature>
<feature type="compositionally biased region" description="Polar residues" evidence="2">
    <location>
        <begin position="480"/>
        <end position="503"/>
    </location>
</feature>
<evidence type="ECO:0000313" key="3">
    <source>
        <dbReference type="EMBL" id="TFK86619.1"/>
    </source>
</evidence>
<feature type="compositionally biased region" description="Polar residues" evidence="2">
    <location>
        <begin position="118"/>
        <end position="139"/>
    </location>
</feature>
<evidence type="ECO:0000256" key="2">
    <source>
        <dbReference type="SAM" id="MobiDB-lite"/>
    </source>
</evidence>
<dbReference type="EMBL" id="ML211191">
    <property type="protein sequence ID" value="TFK86619.1"/>
    <property type="molecule type" value="Genomic_DNA"/>
</dbReference>
<dbReference type="Proteomes" id="UP000308197">
    <property type="component" value="Unassembled WGS sequence"/>
</dbReference>
<feature type="compositionally biased region" description="Low complexity" evidence="2">
    <location>
        <begin position="581"/>
        <end position="597"/>
    </location>
</feature>
<feature type="compositionally biased region" description="Basic and acidic residues" evidence="2">
    <location>
        <begin position="458"/>
        <end position="469"/>
    </location>
</feature>
<keyword evidence="1" id="KW-0175">Coiled coil</keyword>
<dbReference type="InParanoid" id="A0A5C3PCH3"/>
<feature type="compositionally biased region" description="Low complexity" evidence="2">
    <location>
        <begin position="28"/>
        <end position="52"/>
    </location>
</feature>
<sequence length="946" mass="102158">MGETAPDPLSGFQFATIGQLPSLASRISDAAPDDAVSPSPSPLSSPKMPASSIAPGSSRLLNILAPEPPLPSTSHQSSPATAQPRSLPGVNGLPPRPSAAAVGPNSVPEQRRPPAQGPSRTSTSASVNIPSGAPSQRPTLNLAATKPLSAPSGAAASIPLGLSATSPTSVTSGSPLADDAVGSFRQSLKGLQKELEEYRRREEENQQAMARQQAQAARWHARAEAMVENISPLLATAEQRIGAAERRAAQLQEETTQYTEELRKVRAVATQLEDTNAALRRELEEVRIQAVERQRAAEARVLEAITKSSEAMARAESHEHERQLAEKLLRARLEARERELLAQLQEERRHAALKQHELTQEIHALQQEVEDLKRANEKEKELRMEELREEKRKLQLREEQLQAQMVLQNSDGHASVKSRAPAGATPTSAASPPQPSQSPAVAAVSLSAPSSVDTSRLSPERARRVKELHISTAKEVPHASTITGSSHAGTLTSPQEGKSSTQSPHLEPLLAIKAEDLKVVVKSEVESPQAGQFSHPLSKQAEHTPVSNVQGQRREQSLDYAPPPQEPATASTVARASGHKSAVSSGSATSSGPSAADSHVEAHSVSQHPSPAVSFGADSPGPAASSNASLPLFPPSADSSYDDVRPPGNASTFIDARVVPGAGLAVPPRPFPQSNPQSPAVLFAPVSVARTQADSLSHLPRPPSPPVIQRVTSDGQRSFRLRRGNRSSPGPDTTYPPRPESPPAHTRRGDHWSPGPDRVTDGSRRPYSPPVRHKRTRDAEALLDAPEPRRPRLTADTYRPSPPRRLSSQSDRPMYAYGARRTPPRSPSPGPSADYPPTYEQDLSYPPQYLYPHPQTSNHHFERHESPPPPRSDRARTPPYPPGHYMHQSTSMPDPLYLRAAPMRSPGSPPPRNLPRSGVQRRDLGMRLSNPNQTRKRRTNRGRNRS</sequence>
<feature type="coiled-coil region" evidence="1">
    <location>
        <begin position="330"/>
        <end position="404"/>
    </location>
</feature>
<feature type="region of interest" description="Disordered" evidence="2">
    <location>
        <begin position="25"/>
        <end position="178"/>
    </location>
</feature>
<feature type="region of interest" description="Disordered" evidence="2">
    <location>
        <begin position="528"/>
        <end position="653"/>
    </location>
</feature>